<dbReference type="GO" id="GO:0016301">
    <property type="term" value="F:kinase activity"/>
    <property type="evidence" value="ECO:0007669"/>
    <property type="project" value="UniProtKB-KW"/>
</dbReference>
<evidence type="ECO:0000256" key="6">
    <source>
        <dbReference type="ARBA" id="ARBA00023277"/>
    </source>
</evidence>
<evidence type="ECO:0000256" key="5">
    <source>
        <dbReference type="ARBA" id="ARBA00022840"/>
    </source>
</evidence>
<dbReference type="InterPro" id="IPR050007">
    <property type="entry name" value="OtnK"/>
</dbReference>
<gene>
    <name evidence="15" type="ORF">LX81_00739</name>
</gene>
<evidence type="ECO:0000313" key="16">
    <source>
        <dbReference type="Proteomes" id="UP000248916"/>
    </source>
</evidence>
<dbReference type="EMBL" id="QKZL01000002">
    <property type="protein sequence ID" value="PZX19042.1"/>
    <property type="molecule type" value="Genomic_DNA"/>
</dbReference>
<dbReference type="SUPFAM" id="SSF142764">
    <property type="entry name" value="YgbK-like"/>
    <property type="match status" value="1"/>
</dbReference>
<dbReference type="Pfam" id="PF17042">
    <property type="entry name" value="NBD_C"/>
    <property type="match status" value="1"/>
</dbReference>
<evidence type="ECO:0000256" key="9">
    <source>
        <dbReference type="ARBA" id="ARBA00037335"/>
    </source>
</evidence>
<dbReference type="Gene3D" id="3.40.50.10840">
    <property type="entry name" value="Putative sugar-binding, N-terminal domain"/>
    <property type="match status" value="1"/>
</dbReference>
<dbReference type="Gene3D" id="3.40.980.20">
    <property type="entry name" value="Four-carbon acid sugar kinase, nucleotide binding domain"/>
    <property type="match status" value="1"/>
</dbReference>
<feature type="domain" description="Four-carbon acid sugar kinase N-terminal" evidence="13">
    <location>
        <begin position="3"/>
        <end position="227"/>
    </location>
</feature>
<comment type="similarity">
    <text evidence="1">Belongs to the four-carbon acid sugar kinase family.</text>
</comment>
<comment type="catalytic activity">
    <reaction evidence="8">
        <text>3-dehydro-D-erythronate + ATP = 3-dehydro-4-O-phospho-D-erythronate + ADP + H(+)</text>
        <dbReference type="Rhea" id="RHEA:52556"/>
        <dbReference type="ChEBI" id="CHEBI:15378"/>
        <dbReference type="ChEBI" id="CHEBI:30616"/>
        <dbReference type="ChEBI" id="CHEBI:57958"/>
        <dbReference type="ChEBI" id="CHEBI:136593"/>
        <dbReference type="ChEBI" id="CHEBI:456216"/>
        <dbReference type="EC" id="2.7.1.217"/>
    </reaction>
</comment>
<keyword evidence="6" id="KW-0119">Carbohydrate metabolism</keyword>
<comment type="catalytic activity">
    <reaction evidence="7">
        <text>3-dehydro-L-erythronate + ATP = 3-dehydro-4-O-phospho-L-erythronate + ADP + H(+)</text>
        <dbReference type="Rhea" id="RHEA:52552"/>
        <dbReference type="ChEBI" id="CHEBI:15378"/>
        <dbReference type="ChEBI" id="CHEBI:30616"/>
        <dbReference type="ChEBI" id="CHEBI:136592"/>
        <dbReference type="ChEBI" id="CHEBI:136670"/>
        <dbReference type="ChEBI" id="CHEBI:456216"/>
        <dbReference type="EC" id="2.7.1.217"/>
    </reaction>
</comment>
<keyword evidence="5" id="KW-0067">ATP-binding</keyword>
<name>A0A2W7P6M0_9RHOB</name>
<dbReference type="InterPro" id="IPR042213">
    <property type="entry name" value="NBD_C_sf"/>
</dbReference>
<evidence type="ECO:0000256" key="1">
    <source>
        <dbReference type="ARBA" id="ARBA00005715"/>
    </source>
</evidence>
<keyword evidence="16" id="KW-1185">Reference proteome</keyword>
<dbReference type="RefSeq" id="WP_111535918.1">
    <property type="nucleotide sequence ID" value="NZ_QKZL01000002.1"/>
</dbReference>
<dbReference type="OrthoDB" id="191465at2"/>
<dbReference type="Proteomes" id="UP000248916">
    <property type="component" value="Unassembled WGS sequence"/>
</dbReference>
<evidence type="ECO:0000256" key="10">
    <source>
        <dbReference type="ARBA" id="ARBA00039095"/>
    </source>
</evidence>
<sequence length="417" mass="43808">MKLGCIGDDFTGSSDLANMLAKGGMRVVQYTGIPSGPAEDGVEAGVVSLKSRTIAPDKAVELSLKALDWLEAQGCTQFFFKYCSTFDSTKEGNIGPVIDALLERLGTDRCIVCPAFPATGRSLYQGHLFVNDTLLSQSGMEDHPLTPMTDPDIRRWVGYQTQHEVGHVAAPTVFDGSDAIEAAIRTEAEAGRSVIVVDAIRDADLHEIGRAALDLKLVTGGSGVALGLPANFLGEGERKAPADTWRGDDGPAAIIAGSASRMTRAQVARYAQDHPAMEITADAVMAGEVTPEEAARFALEADGIALLYSSADPDTVRAAQERYGREEVAGRLEGFFAETARKLTEGGVTRLVTAGGETSGAVVEGLGLTALEIGPEIAPGVPALRAEGRDPVLALKSGNFGDEDFFAKALDILGGRT</sequence>
<comment type="function">
    <text evidence="9">Catalyzes the ATP-dependent phosphorylation of 3-oxo-tetronate to 3-oxo-tetronate 4-phosphate.</text>
</comment>
<dbReference type="Pfam" id="PF07005">
    <property type="entry name" value="SBD_N"/>
    <property type="match status" value="1"/>
</dbReference>
<dbReference type="InterPro" id="IPR031475">
    <property type="entry name" value="NBD_C"/>
</dbReference>
<evidence type="ECO:0000256" key="12">
    <source>
        <dbReference type="ARBA" id="ARBA00041377"/>
    </source>
</evidence>
<evidence type="ECO:0000256" key="11">
    <source>
        <dbReference type="ARBA" id="ARBA00039461"/>
    </source>
</evidence>
<evidence type="ECO:0000256" key="7">
    <source>
        <dbReference type="ARBA" id="ARBA00035898"/>
    </source>
</evidence>
<evidence type="ECO:0000313" key="15">
    <source>
        <dbReference type="EMBL" id="PZX19042.1"/>
    </source>
</evidence>
<dbReference type="AlphaFoldDB" id="A0A2W7P6M0"/>
<reference evidence="15 16" key="1">
    <citation type="submission" date="2018-06" db="EMBL/GenBank/DDBJ databases">
        <title>Genomic Encyclopedia of Archaeal and Bacterial Type Strains, Phase II (KMG-II): from individual species to whole genera.</title>
        <authorList>
            <person name="Goeker M."/>
        </authorList>
    </citation>
    <scope>NUCLEOTIDE SEQUENCE [LARGE SCALE GENOMIC DNA]</scope>
    <source>
        <strain evidence="15 16">DSM 22009</strain>
    </source>
</reference>
<evidence type="ECO:0000256" key="2">
    <source>
        <dbReference type="ARBA" id="ARBA00022679"/>
    </source>
</evidence>
<dbReference type="GO" id="GO:0005524">
    <property type="term" value="F:ATP binding"/>
    <property type="evidence" value="ECO:0007669"/>
    <property type="project" value="UniProtKB-KW"/>
</dbReference>
<comment type="caution">
    <text evidence="15">The sequence shown here is derived from an EMBL/GenBank/DDBJ whole genome shotgun (WGS) entry which is preliminary data.</text>
</comment>
<evidence type="ECO:0000259" key="13">
    <source>
        <dbReference type="Pfam" id="PF07005"/>
    </source>
</evidence>
<protein>
    <recommendedName>
        <fullName evidence="11">3-oxo-tetronate kinase</fullName>
        <ecNumber evidence="10">2.7.1.217</ecNumber>
    </recommendedName>
    <alternativeName>
        <fullName evidence="12">3-dehydrotetronate 4-kinase</fullName>
    </alternativeName>
</protein>
<organism evidence="15 16">
    <name type="scientific">Palleronia aestuarii</name>
    <dbReference type="NCBI Taxonomy" id="568105"/>
    <lineage>
        <taxon>Bacteria</taxon>
        <taxon>Pseudomonadati</taxon>
        <taxon>Pseudomonadota</taxon>
        <taxon>Alphaproteobacteria</taxon>
        <taxon>Rhodobacterales</taxon>
        <taxon>Roseobacteraceae</taxon>
        <taxon>Palleronia</taxon>
    </lineage>
</organism>
<feature type="domain" description="Four-carbon acid sugar kinase nucleotide binding" evidence="14">
    <location>
        <begin position="253"/>
        <end position="406"/>
    </location>
</feature>
<proteinExistence type="inferred from homology"/>
<accession>A0A2W7P6M0</accession>
<dbReference type="InterPro" id="IPR037051">
    <property type="entry name" value="4-carb_acid_sugar_kinase_N_sf"/>
</dbReference>
<evidence type="ECO:0000256" key="3">
    <source>
        <dbReference type="ARBA" id="ARBA00022741"/>
    </source>
</evidence>
<dbReference type="EC" id="2.7.1.217" evidence="10"/>
<keyword evidence="2" id="KW-0808">Transferase</keyword>
<keyword evidence="4" id="KW-0418">Kinase</keyword>
<evidence type="ECO:0000259" key="14">
    <source>
        <dbReference type="Pfam" id="PF17042"/>
    </source>
</evidence>
<evidence type="ECO:0000256" key="4">
    <source>
        <dbReference type="ARBA" id="ARBA00022777"/>
    </source>
</evidence>
<evidence type="ECO:0000256" key="8">
    <source>
        <dbReference type="ARBA" id="ARBA00036346"/>
    </source>
</evidence>
<keyword evidence="3" id="KW-0547">Nucleotide-binding</keyword>
<dbReference type="NCBIfam" id="NF043035">
    <property type="entry name" value="OxoTetrKin"/>
    <property type="match status" value="1"/>
</dbReference>
<dbReference type="InterPro" id="IPR010737">
    <property type="entry name" value="4-carb_acid_sugar_kinase_N"/>
</dbReference>